<accession>A0A0P9MLD7</accession>
<protein>
    <submittedName>
        <fullName evidence="1">Uncharacterized protein</fullName>
    </submittedName>
</protein>
<dbReference type="Proteomes" id="UP000281372">
    <property type="component" value="Unassembled WGS sequence"/>
</dbReference>
<reference evidence="1 3" key="1">
    <citation type="submission" date="2015-09" db="EMBL/GenBank/DDBJ databases">
        <title>Genome announcement of multiple Pseudomonas syringae strains.</title>
        <authorList>
            <person name="Thakur S."/>
            <person name="Wang P.W."/>
            <person name="Gong Y."/>
            <person name="Weir B.S."/>
            <person name="Guttman D.S."/>
        </authorList>
    </citation>
    <scope>NUCLEOTIDE SEQUENCE [LARGE SCALE GENOMIC DNA]</scope>
    <source>
        <strain evidence="1 3">ICMP2823</strain>
    </source>
</reference>
<evidence type="ECO:0000313" key="4">
    <source>
        <dbReference type="Proteomes" id="UP000281372"/>
    </source>
</evidence>
<dbReference type="Proteomes" id="UP000050564">
    <property type="component" value="Unassembled WGS sequence"/>
</dbReference>
<organism evidence="1 3">
    <name type="scientific">Pseudomonas cannabina</name>
    <dbReference type="NCBI Taxonomy" id="86840"/>
    <lineage>
        <taxon>Bacteria</taxon>
        <taxon>Pseudomonadati</taxon>
        <taxon>Pseudomonadota</taxon>
        <taxon>Gammaproteobacteria</taxon>
        <taxon>Pseudomonadales</taxon>
        <taxon>Pseudomonadaceae</taxon>
        <taxon>Pseudomonas</taxon>
    </lineage>
</organism>
<name>A0A0P9MLD7_PSECA</name>
<evidence type="ECO:0000313" key="2">
    <source>
        <dbReference type="EMBL" id="RMN42599.1"/>
    </source>
</evidence>
<proteinExistence type="predicted"/>
<dbReference type="RefSeq" id="WP_055000595.1">
    <property type="nucleotide sequence ID" value="NZ_FNKU01000001.1"/>
</dbReference>
<evidence type="ECO:0000313" key="3">
    <source>
        <dbReference type="Proteomes" id="UP000050564"/>
    </source>
</evidence>
<comment type="caution">
    <text evidence="1">The sequence shown here is derived from an EMBL/GenBank/DDBJ whole genome shotgun (WGS) entry which is preliminary data.</text>
</comment>
<evidence type="ECO:0000313" key="1">
    <source>
        <dbReference type="EMBL" id="KPW70401.1"/>
    </source>
</evidence>
<dbReference type="PATRIC" id="fig|86840.3.peg.2969"/>
<gene>
    <name evidence="1" type="ORF">ALO81_02115</name>
    <name evidence="2" type="ORF">ALQ64_00046</name>
</gene>
<sequence length="88" mass="9375">MGVISGMNLASVQTAIRCPLYTALPTCNGNRYQAARQRCDGSIPQPSAIYAERCDPVSASKRLIVLAGVMAATGHQVLQISVYPQARP</sequence>
<dbReference type="EMBL" id="LJPX01000397">
    <property type="protein sequence ID" value="KPW70401.1"/>
    <property type="molecule type" value="Genomic_DNA"/>
</dbReference>
<dbReference type="EMBL" id="RBOW01000023">
    <property type="protein sequence ID" value="RMN42599.1"/>
    <property type="molecule type" value="Genomic_DNA"/>
</dbReference>
<reference evidence="2 4" key="2">
    <citation type="submission" date="2018-08" db="EMBL/GenBank/DDBJ databases">
        <title>Recombination of ecologically and evolutionarily significant loci maintains genetic cohesion in the Pseudomonas syringae species complex.</title>
        <authorList>
            <person name="Dillon M."/>
            <person name="Thakur S."/>
            <person name="Almeida R.N.D."/>
            <person name="Weir B.S."/>
            <person name="Guttman D.S."/>
        </authorList>
    </citation>
    <scope>NUCLEOTIDE SEQUENCE [LARGE SCALE GENOMIC DNA]</scope>
    <source>
        <strain evidence="2 4">ICMP 2821</strain>
    </source>
</reference>
<dbReference type="AlphaFoldDB" id="A0A0P9MLD7"/>